<dbReference type="EMBL" id="JBHULM010000001">
    <property type="protein sequence ID" value="MFD2540831.1"/>
    <property type="molecule type" value="Genomic_DNA"/>
</dbReference>
<comment type="caution">
    <text evidence="1">The sequence shown here is derived from an EMBL/GenBank/DDBJ whole genome shotgun (WGS) entry which is preliminary data.</text>
</comment>
<dbReference type="Proteomes" id="UP001597467">
    <property type="component" value="Unassembled WGS sequence"/>
</dbReference>
<keyword evidence="2" id="KW-1185">Reference proteome</keyword>
<proteinExistence type="predicted"/>
<reference evidence="2" key="1">
    <citation type="journal article" date="2019" name="Int. J. Syst. Evol. Microbiol.">
        <title>The Global Catalogue of Microorganisms (GCM) 10K type strain sequencing project: providing services to taxonomists for standard genome sequencing and annotation.</title>
        <authorList>
            <consortium name="The Broad Institute Genomics Platform"/>
            <consortium name="The Broad Institute Genome Sequencing Center for Infectious Disease"/>
            <person name="Wu L."/>
            <person name="Ma J."/>
        </authorList>
    </citation>
    <scope>NUCLEOTIDE SEQUENCE [LARGE SCALE GENOMIC DNA]</scope>
    <source>
        <strain evidence="2">KCTC 42808</strain>
    </source>
</reference>
<evidence type="ECO:0000313" key="1">
    <source>
        <dbReference type="EMBL" id="MFD2540831.1"/>
    </source>
</evidence>
<organism evidence="1 2">
    <name type="scientific">Lacinutrix gracilariae</name>
    <dbReference type="NCBI Taxonomy" id="1747198"/>
    <lineage>
        <taxon>Bacteria</taxon>
        <taxon>Pseudomonadati</taxon>
        <taxon>Bacteroidota</taxon>
        <taxon>Flavobacteriia</taxon>
        <taxon>Flavobacteriales</taxon>
        <taxon>Flavobacteriaceae</taxon>
        <taxon>Lacinutrix</taxon>
    </lineage>
</organism>
<dbReference type="RefSeq" id="WP_379899943.1">
    <property type="nucleotide sequence ID" value="NZ_JBHULM010000001.1"/>
</dbReference>
<accession>A0ABW5JZ64</accession>
<protein>
    <submittedName>
        <fullName evidence="1">Uncharacterized protein</fullName>
    </submittedName>
</protein>
<name>A0ABW5JZ64_9FLAO</name>
<sequence length="157" mass="18144">MKLSNTKYSLLIKNAYTTSFGKVYCCDRFFVTEINEGVVFDINCSKELGELVYNYYGPHADLHAISNRVNNYSVSPTYWLHFYKNKNANQLKSVSFVYYNELAYLNAKLEKSFIKCKTECFKNLDSAINSILNIDKEKLPNTINSKCIKPLIIDRTS</sequence>
<gene>
    <name evidence="1" type="ORF">ACFSSB_00755</name>
</gene>
<evidence type="ECO:0000313" key="2">
    <source>
        <dbReference type="Proteomes" id="UP001597467"/>
    </source>
</evidence>